<name>A0ABQ3G4S9_9BURK</name>
<feature type="domain" description="CzcB-like barrel-sandwich hybrid" evidence="5">
    <location>
        <begin position="48"/>
        <end position="200"/>
    </location>
</feature>
<dbReference type="PANTHER" id="PTHR30469:SF15">
    <property type="entry name" value="HLYD FAMILY OF SECRETION PROTEINS"/>
    <property type="match status" value="1"/>
</dbReference>
<dbReference type="Pfam" id="PF25973">
    <property type="entry name" value="BSH_CzcB"/>
    <property type="match status" value="1"/>
</dbReference>
<gene>
    <name evidence="6" type="ORF">GCM10007320_35210</name>
</gene>
<dbReference type="InterPro" id="IPR058792">
    <property type="entry name" value="Beta-barrel_RND_2"/>
</dbReference>
<dbReference type="EMBL" id="BMYK01000011">
    <property type="protein sequence ID" value="GHC88366.1"/>
    <property type="molecule type" value="Genomic_DNA"/>
</dbReference>
<feature type="domain" description="CusB-like beta-barrel" evidence="4">
    <location>
        <begin position="216"/>
        <end position="278"/>
    </location>
</feature>
<comment type="similarity">
    <text evidence="1">Belongs to the membrane fusion protein (MFP) (TC 8.A.1) family.</text>
</comment>
<feature type="coiled-coil region" evidence="2">
    <location>
        <begin position="132"/>
        <end position="166"/>
    </location>
</feature>
<evidence type="ECO:0000256" key="1">
    <source>
        <dbReference type="ARBA" id="ARBA00009477"/>
    </source>
</evidence>
<dbReference type="InterPro" id="IPR006143">
    <property type="entry name" value="RND_pump_MFP"/>
</dbReference>
<proteinExistence type="inferred from homology"/>
<sequence>MHHHPPMPPPRRAPPLPRLGLLLTLLAPASQAQQAPQALACLIQPAQVAEVGSAVIGVVQTLQADRGDRVQKGQVLATLRSEVERANAEAAESRARSLGELRGAVAALDLAELRRDRARALKDENFVSAQALEQAEAEFRVAKERVAQVREALRTATREVNATEAQLAQRTLRAPFDGVVVERYANLGERFEEKALFRVAAISTLRVELVAPLPLFGQLKVGQKIQVTPELPGAPVRTASIVQIDQVLDPASNTFRLRLDLPNADGGLPAGLRCRADLGLAAAAKAPPANQMNGAAAR</sequence>
<evidence type="ECO:0000256" key="2">
    <source>
        <dbReference type="SAM" id="Coils"/>
    </source>
</evidence>
<protein>
    <recommendedName>
        <fullName evidence="8">RND family efflux transporter MFP subunit</fullName>
    </recommendedName>
</protein>
<feature type="chain" id="PRO_5046455467" description="RND family efflux transporter MFP subunit" evidence="3">
    <location>
        <begin position="35"/>
        <end position="298"/>
    </location>
</feature>
<keyword evidence="3" id="KW-0732">Signal</keyword>
<dbReference type="Gene3D" id="2.40.50.100">
    <property type="match status" value="1"/>
</dbReference>
<evidence type="ECO:0000259" key="5">
    <source>
        <dbReference type="Pfam" id="PF25973"/>
    </source>
</evidence>
<keyword evidence="7" id="KW-1185">Reference proteome</keyword>
<evidence type="ECO:0008006" key="8">
    <source>
        <dbReference type="Google" id="ProtNLM"/>
    </source>
</evidence>
<dbReference type="Pfam" id="PF25954">
    <property type="entry name" value="Beta-barrel_RND_2"/>
    <property type="match status" value="1"/>
</dbReference>
<evidence type="ECO:0000259" key="4">
    <source>
        <dbReference type="Pfam" id="PF25954"/>
    </source>
</evidence>
<dbReference type="InterPro" id="IPR058647">
    <property type="entry name" value="BSH_CzcB-like"/>
</dbReference>
<evidence type="ECO:0000313" key="7">
    <source>
        <dbReference type="Proteomes" id="UP000626210"/>
    </source>
</evidence>
<dbReference type="PANTHER" id="PTHR30469">
    <property type="entry name" value="MULTIDRUG RESISTANCE PROTEIN MDTA"/>
    <property type="match status" value="1"/>
</dbReference>
<accession>A0ABQ3G4S9</accession>
<keyword evidence="2" id="KW-0175">Coiled coil</keyword>
<evidence type="ECO:0000256" key="3">
    <source>
        <dbReference type="SAM" id="SignalP"/>
    </source>
</evidence>
<reference evidence="7" key="1">
    <citation type="journal article" date="2019" name="Int. J. Syst. Evol. Microbiol.">
        <title>The Global Catalogue of Microorganisms (GCM) 10K type strain sequencing project: providing services to taxonomists for standard genome sequencing and annotation.</title>
        <authorList>
            <consortium name="The Broad Institute Genomics Platform"/>
            <consortium name="The Broad Institute Genome Sequencing Center for Infectious Disease"/>
            <person name="Wu L."/>
            <person name="Ma J."/>
        </authorList>
    </citation>
    <scope>NUCLEOTIDE SEQUENCE [LARGE SCALE GENOMIC DNA]</scope>
    <source>
        <strain evidence="7">KCTC 23314</strain>
    </source>
</reference>
<dbReference type="Proteomes" id="UP000626210">
    <property type="component" value="Unassembled WGS sequence"/>
</dbReference>
<feature type="signal peptide" evidence="3">
    <location>
        <begin position="1"/>
        <end position="34"/>
    </location>
</feature>
<evidence type="ECO:0000313" key="6">
    <source>
        <dbReference type="EMBL" id="GHC88366.1"/>
    </source>
</evidence>
<dbReference type="Gene3D" id="2.40.30.170">
    <property type="match status" value="1"/>
</dbReference>
<dbReference type="SUPFAM" id="SSF111369">
    <property type="entry name" value="HlyD-like secretion proteins"/>
    <property type="match status" value="1"/>
</dbReference>
<dbReference type="NCBIfam" id="TIGR01730">
    <property type="entry name" value="RND_mfp"/>
    <property type="match status" value="1"/>
</dbReference>
<comment type="caution">
    <text evidence="6">The sequence shown here is derived from an EMBL/GenBank/DDBJ whole genome shotgun (WGS) entry which is preliminary data.</text>
</comment>
<organism evidence="6 7">
    <name type="scientific">Pseudorhodoferax aquiterrae</name>
    <dbReference type="NCBI Taxonomy" id="747304"/>
    <lineage>
        <taxon>Bacteria</taxon>
        <taxon>Pseudomonadati</taxon>
        <taxon>Pseudomonadota</taxon>
        <taxon>Betaproteobacteria</taxon>
        <taxon>Burkholderiales</taxon>
        <taxon>Comamonadaceae</taxon>
    </lineage>
</organism>
<dbReference type="Gene3D" id="1.10.287.470">
    <property type="entry name" value="Helix hairpin bin"/>
    <property type="match status" value="1"/>
</dbReference>